<organism evidence="2 3">
    <name type="scientific">Neolentinus lepideus HHB14362 ss-1</name>
    <dbReference type="NCBI Taxonomy" id="1314782"/>
    <lineage>
        <taxon>Eukaryota</taxon>
        <taxon>Fungi</taxon>
        <taxon>Dikarya</taxon>
        <taxon>Basidiomycota</taxon>
        <taxon>Agaricomycotina</taxon>
        <taxon>Agaricomycetes</taxon>
        <taxon>Gloeophyllales</taxon>
        <taxon>Gloeophyllaceae</taxon>
        <taxon>Neolentinus</taxon>
    </lineage>
</organism>
<dbReference type="EMBL" id="KV425558">
    <property type="protein sequence ID" value="KZT28255.1"/>
    <property type="molecule type" value="Genomic_DNA"/>
</dbReference>
<feature type="chain" id="PRO_5007867767" evidence="1">
    <location>
        <begin position="21"/>
        <end position="98"/>
    </location>
</feature>
<proteinExistence type="predicted"/>
<name>A0A165UJB4_9AGAM</name>
<gene>
    <name evidence="2" type="ORF">NEOLEDRAFT_1129607</name>
</gene>
<reference evidence="2 3" key="1">
    <citation type="journal article" date="2016" name="Mol. Biol. Evol.">
        <title>Comparative Genomics of Early-Diverging Mushroom-Forming Fungi Provides Insights into the Origins of Lignocellulose Decay Capabilities.</title>
        <authorList>
            <person name="Nagy L.G."/>
            <person name="Riley R."/>
            <person name="Tritt A."/>
            <person name="Adam C."/>
            <person name="Daum C."/>
            <person name="Floudas D."/>
            <person name="Sun H."/>
            <person name="Yadav J.S."/>
            <person name="Pangilinan J."/>
            <person name="Larsson K.H."/>
            <person name="Matsuura K."/>
            <person name="Barry K."/>
            <person name="Labutti K."/>
            <person name="Kuo R."/>
            <person name="Ohm R.A."/>
            <person name="Bhattacharya S.S."/>
            <person name="Shirouzu T."/>
            <person name="Yoshinaga Y."/>
            <person name="Martin F.M."/>
            <person name="Grigoriev I.V."/>
            <person name="Hibbett D.S."/>
        </authorList>
    </citation>
    <scope>NUCLEOTIDE SEQUENCE [LARGE SCALE GENOMIC DNA]</scope>
    <source>
        <strain evidence="2 3">HHB14362 ss-1</strain>
    </source>
</reference>
<protein>
    <submittedName>
        <fullName evidence="2">Uncharacterized protein</fullName>
    </submittedName>
</protein>
<feature type="non-terminal residue" evidence="2">
    <location>
        <position position="1"/>
    </location>
</feature>
<evidence type="ECO:0000313" key="3">
    <source>
        <dbReference type="Proteomes" id="UP000076761"/>
    </source>
</evidence>
<feature type="signal peptide" evidence="1">
    <location>
        <begin position="1"/>
        <end position="20"/>
    </location>
</feature>
<dbReference type="AlphaFoldDB" id="A0A165UJB4"/>
<keyword evidence="3" id="KW-1185">Reference proteome</keyword>
<evidence type="ECO:0000313" key="2">
    <source>
        <dbReference type="EMBL" id="KZT28255.1"/>
    </source>
</evidence>
<accession>A0A165UJB4</accession>
<dbReference type="Proteomes" id="UP000076761">
    <property type="component" value="Unassembled WGS sequence"/>
</dbReference>
<dbReference type="OrthoDB" id="10443070at2759"/>
<evidence type="ECO:0000256" key="1">
    <source>
        <dbReference type="SAM" id="SignalP"/>
    </source>
</evidence>
<keyword evidence="1" id="KW-0732">Signal</keyword>
<dbReference type="InParanoid" id="A0A165UJB4"/>
<sequence>MKSFVTSIATLLAAASLAAAQCAICPTQIQVGNITYYDVASSGGLGAPQFCSYNSNPSGGVDMSQVCWYSGSGGLDPGESWADCPTTTATGPCPPHSN</sequence>